<feature type="signal peptide" evidence="1">
    <location>
        <begin position="1"/>
        <end position="26"/>
    </location>
</feature>
<accession>A0ABR9AI36</accession>
<dbReference type="Gene3D" id="3.40.710.10">
    <property type="entry name" value="DD-peptidase/beta-lactamase superfamily"/>
    <property type="match status" value="1"/>
</dbReference>
<dbReference type="InterPro" id="IPR050491">
    <property type="entry name" value="AmpC-like"/>
</dbReference>
<organism evidence="3 4">
    <name type="scientific">Echinicola arenosa</name>
    <dbReference type="NCBI Taxonomy" id="2774144"/>
    <lineage>
        <taxon>Bacteria</taxon>
        <taxon>Pseudomonadati</taxon>
        <taxon>Bacteroidota</taxon>
        <taxon>Cytophagia</taxon>
        <taxon>Cytophagales</taxon>
        <taxon>Cyclobacteriaceae</taxon>
        <taxon>Echinicola</taxon>
    </lineage>
</organism>
<dbReference type="InterPro" id="IPR012338">
    <property type="entry name" value="Beta-lactam/transpept-like"/>
</dbReference>
<evidence type="ECO:0000259" key="2">
    <source>
        <dbReference type="Pfam" id="PF00144"/>
    </source>
</evidence>
<comment type="caution">
    <text evidence="3">The sequence shown here is derived from an EMBL/GenBank/DDBJ whole genome shotgun (WGS) entry which is preliminary data.</text>
</comment>
<evidence type="ECO:0000313" key="4">
    <source>
        <dbReference type="Proteomes" id="UP000647133"/>
    </source>
</evidence>
<evidence type="ECO:0000256" key="1">
    <source>
        <dbReference type="SAM" id="SignalP"/>
    </source>
</evidence>
<dbReference type="RefSeq" id="WP_192007059.1">
    <property type="nucleotide sequence ID" value="NZ_JACYTQ010000001.1"/>
</dbReference>
<dbReference type="PANTHER" id="PTHR46825">
    <property type="entry name" value="D-ALANYL-D-ALANINE-CARBOXYPEPTIDASE/ENDOPEPTIDASE AMPH"/>
    <property type="match status" value="1"/>
</dbReference>
<dbReference type="EMBL" id="JACYTQ010000001">
    <property type="protein sequence ID" value="MBD8487279.1"/>
    <property type="molecule type" value="Genomic_DNA"/>
</dbReference>
<feature type="domain" description="Beta-lactamase-related" evidence="2">
    <location>
        <begin position="49"/>
        <end position="367"/>
    </location>
</feature>
<dbReference type="InterPro" id="IPR001466">
    <property type="entry name" value="Beta-lactam-related"/>
</dbReference>
<dbReference type="PANTHER" id="PTHR46825:SF9">
    <property type="entry name" value="BETA-LACTAMASE-RELATED DOMAIN-CONTAINING PROTEIN"/>
    <property type="match status" value="1"/>
</dbReference>
<sequence length="431" mass="49067">MKNNRQNLVGPLLWVLLLLMTNCATKGGVSKETKNPKTMKLDSLFSYLYEHQLFNGAVAVVDQGDLIFKKGYGMANLEDSTGFSTETSMEVASVSKQFTAAAIMHLEQGGKLSLQDDIRKYLPKDFPYEGVKIKHLLSHTGGLPDYTDYFLDNWPSGQLANNKNIMAFFMEYKPKMMFAPGTDYSYSNTGYVVLAEIVESASGQPLNQYLEENLFRPFGFNHAGFYHRSEIYGLENYAPSFMWSTDSCAYVRPENLPGKSYYYFLSDRLGPGRLSLSVEDLLNWDKLLYTDDFIGTGKEEMFTPVEFEGVETDYGYGFHNYLDEKVGAVSYHTGSWAGNLSYIKRFRDIKSTVVLLNNTHHSAYMKQIREAVDAIITNRKPKPILPDLAEHYQKLSCEPGFDLSAWLSKVSDVNYSYTEEDLQEIRQNLHQ</sequence>
<dbReference type="Pfam" id="PF00144">
    <property type="entry name" value="Beta-lactamase"/>
    <property type="match status" value="1"/>
</dbReference>
<proteinExistence type="predicted"/>
<evidence type="ECO:0000313" key="3">
    <source>
        <dbReference type="EMBL" id="MBD8487279.1"/>
    </source>
</evidence>
<name>A0ABR9AI36_9BACT</name>
<keyword evidence="1" id="KW-0732">Signal</keyword>
<protein>
    <submittedName>
        <fullName evidence="3">Beta-lactamase family protein</fullName>
    </submittedName>
</protein>
<feature type="chain" id="PRO_5045203856" evidence="1">
    <location>
        <begin position="27"/>
        <end position="431"/>
    </location>
</feature>
<dbReference type="SUPFAM" id="SSF56601">
    <property type="entry name" value="beta-lactamase/transpeptidase-like"/>
    <property type="match status" value="1"/>
</dbReference>
<gene>
    <name evidence="3" type="ORF">IFO69_00825</name>
</gene>
<dbReference type="Proteomes" id="UP000647133">
    <property type="component" value="Unassembled WGS sequence"/>
</dbReference>
<reference evidence="3 4" key="1">
    <citation type="submission" date="2020-09" db="EMBL/GenBank/DDBJ databases">
        <title>Echinicola sp. CAU 1574 isolated from sand of Sido Beach.</title>
        <authorList>
            <person name="Kim W."/>
        </authorList>
    </citation>
    <scope>NUCLEOTIDE SEQUENCE [LARGE SCALE GENOMIC DNA]</scope>
    <source>
        <strain evidence="3 4">CAU 1574</strain>
    </source>
</reference>
<keyword evidence="4" id="KW-1185">Reference proteome</keyword>